<name>D5EL53_CORAD</name>
<proteinExistence type="predicted"/>
<dbReference type="EMBL" id="CP001998">
    <property type="protein sequence ID" value="ADE53155.1"/>
    <property type="molecule type" value="Genomic_DNA"/>
</dbReference>
<dbReference type="STRING" id="583355.Caka_0126"/>
<dbReference type="eggNOG" id="COG0468">
    <property type="taxonomic scope" value="Bacteria"/>
</dbReference>
<dbReference type="Proteomes" id="UP000000925">
    <property type="component" value="Chromosome"/>
</dbReference>
<dbReference type="OrthoDB" id="193745at2"/>
<dbReference type="RefSeq" id="WP_013041881.1">
    <property type="nucleotide sequence ID" value="NC_014008.1"/>
</dbReference>
<gene>
    <name evidence="1" type="ordered locus">Caka_0126</name>
</gene>
<reference evidence="1 2" key="1">
    <citation type="journal article" date="2010" name="Stand. Genomic Sci.">
        <title>Complete genome sequence of Coraliomargarita akajimensis type strain (04OKA010-24).</title>
        <authorList>
            <person name="Mavromatis K."/>
            <person name="Abt B."/>
            <person name="Brambilla E."/>
            <person name="Lapidus A."/>
            <person name="Copeland A."/>
            <person name="Deshpande S."/>
            <person name="Nolan M."/>
            <person name="Lucas S."/>
            <person name="Tice H."/>
            <person name="Cheng J.F."/>
            <person name="Han C."/>
            <person name="Detter J.C."/>
            <person name="Woyke T."/>
            <person name="Goodwin L."/>
            <person name="Pitluck S."/>
            <person name="Held B."/>
            <person name="Brettin T."/>
            <person name="Tapia R."/>
            <person name="Ivanova N."/>
            <person name="Mikhailova N."/>
            <person name="Pati A."/>
            <person name="Liolios K."/>
            <person name="Chen A."/>
            <person name="Palaniappan K."/>
            <person name="Land M."/>
            <person name="Hauser L."/>
            <person name="Chang Y.J."/>
            <person name="Jeffries C.D."/>
            <person name="Rohde M."/>
            <person name="Goker M."/>
            <person name="Bristow J."/>
            <person name="Eisen J.A."/>
            <person name="Markowitz V."/>
            <person name="Hugenholtz P."/>
            <person name="Klenk H.P."/>
            <person name="Kyrpides N.C."/>
        </authorList>
    </citation>
    <scope>NUCLEOTIDE SEQUENCE [LARGE SCALE GENOMIC DNA]</scope>
    <source>
        <strain evidence="2">DSM 45221 / IAM 15411 / JCM 23193 / KCTC 12865</strain>
    </source>
</reference>
<sequence>MAVNRSVDAFKALAGRTGMCPAAALLDPVERVGAAGSVELANGQLESEMGEPWQLPKRQLLECVCAGASVGGQSLLESLLQAPWDSGVFNALIDASNALDPCSLQEGLGERLLWVQVRGAAQLLRSLDLLLRDDNFALVAADVRGVAANELQSIPPFAWYRLQRLAHQRAGGCVIFSDGPSVRCADRRMLLSRPRSLEDLDRTRADLLSELKTSVRMHNRGQVLAV</sequence>
<evidence type="ECO:0000313" key="2">
    <source>
        <dbReference type="Proteomes" id="UP000000925"/>
    </source>
</evidence>
<organism evidence="1 2">
    <name type="scientific">Coraliomargarita akajimensis (strain DSM 45221 / IAM 15411 / JCM 23193 / KCTC 12865 / 04OKA010-24)</name>
    <dbReference type="NCBI Taxonomy" id="583355"/>
    <lineage>
        <taxon>Bacteria</taxon>
        <taxon>Pseudomonadati</taxon>
        <taxon>Verrucomicrobiota</taxon>
        <taxon>Opitutia</taxon>
        <taxon>Puniceicoccales</taxon>
        <taxon>Coraliomargaritaceae</taxon>
        <taxon>Coraliomargarita</taxon>
    </lineage>
</organism>
<keyword evidence="2" id="KW-1185">Reference proteome</keyword>
<evidence type="ECO:0000313" key="1">
    <source>
        <dbReference type="EMBL" id="ADE53155.1"/>
    </source>
</evidence>
<dbReference type="AlphaFoldDB" id="D5EL53"/>
<dbReference type="KEGG" id="caa:Caka_0126"/>
<protein>
    <submittedName>
        <fullName evidence="1">Uncharacterized protein</fullName>
    </submittedName>
</protein>
<dbReference type="HOGENOM" id="CLU_1223067_0_0_0"/>
<accession>D5EL53</accession>